<dbReference type="Proteomes" id="UP000019118">
    <property type="component" value="Unassembled WGS sequence"/>
</dbReference>
<name>N6SSQ2_DENPD</name>
<dbReference type="Pfam" id="PF02493">
    <property type="entry name" value="MORN"/>
    <property type="match status" value="6"/>
</dbReference>
<feature type="region of interest" description="Disordered" evidence="2">
    <location>
        <begin position="1"/>
        <end position="29"/>
    </location>
</feature>
<evidence type="ECO:0008006" key="6">
    <source>
        <dbReference type="Google" id="ProtNLM"/>
    </source>
</evidence>
<dbReference type="SUPFAM" id="SSF82185">
    <property type="entry name" value="Histone H3 K4-specific methyltransferase SET7/9 N-terminal domain"/>
    <property type="match status" value="2"/>
</dbReference>
<dbReference type="GO" id="GO:0035082">
    <property type="term" value="P:axoneme assembly"/>
    <property type="evidence" value="ECO:0007669"/>
    <property type="project" value="TreeGrafter"/>
</dbReference>
<dbReference type="Gene3D" id="2.20.110.10">
    <property type="entry name" value="Histone H3 K4-specific methyltransferase SET7/9 N-terminal domain"/>
    <property type="match status" value="3"/>
</dbReference>
<dbReference type="EMBL" id="KB741288">
    <property type="protein sequence ID" value="ENN70699.1"/>
    <property type="molecule type" value="Genomic_DNA"/>
</dbReference>
<evidence type="ECO:0000256" key="1">
    <source>
        <dbReference type="ARBA" id="ARBA00022737"/>
    </source>
</evidence>
<dbReference type="OMA" id="IYEGAWF"/>
<keyword evidence="1" id="KW-0677">Repeat</keyword>
<evidence type="ECO:0000256" key="2">
    <source>
        <dbReference type="SAM" id="MobiDB-lite"/>
    </source>
</evidence>
<evidence type="ECO:0000313" key="4">
    <source>
        <dbReference type="EnsemblMetazoa" id="XP_019771190.1"/>
    </source>
</evidence>
<accession>N6SSQ2</accession>
<dbReference type="GO" id="GO:0007286">
    <property type="term" value="P:spermatid development"/>
    <property type="evidence" value="ECO:0007669"/>
    <property type="project" value="TreeGrafter"/>
</dbReference>
<reference evidence="3 5" key="1">
    <citation type="journal article" date="2013" name="Genome Biol.">
        <title>Draft genome of the mountain pine beetle, Dendroctonus ponderosae Hopkins, a major forest pest.</title>
        <authorList>
            <person name="Keeling C.I."/>
            <person name="Yuen M.M."/>
            <person name="Liao N.Y."/>
            <person name="Docking T.R."/>
            <person name="Chan S.K."/>
            <person name="Taylor G.A."/>
            <person name="Palmquist D.L."/>
            <person name="Jackman S.D."/>
            <person name="Nguyen A."/>
            <person name="Li M."/>
            <person name="Henderson H."/>
            <person name="Janes J.K."/>
            <person name="Zhao Y."/>
            <person name="Pandoh P."/>
            <person name="Moore R."/>
            <person name="Sperling F.A."/>
            <person name="Huber D.P."/>
            <person name="Birol I."/>
            <person name="Jones S.J."/>
            <person name="Bohlmann J."/>
        </authorList>
    </citation>
    <scope>NUCLEOTIDE SEQUENCE</scope>
</reference>
<feature type="non-terminal residue" evidence="3">
    <location>
        <position position="1"/>
    </location>
</feature>
<dbReference type="PANTHER" id="PTHR43215">
    <property type="entry name" value="RADIAL SPOKE HEAD 1 HOMOLOG"/>
    <property type="match status" value="1"/>
</dbReference>
<protein>
    <recommendedName>
        <fullName evidence="6">Radial spoke head 1 homolog</fullName>
    </recommendedName>
</protein>
<dbReference type="GO" id="GO:0005634">
    <property type="term" value="C:nucleus"/>
    <property type="evidence" value="ECO:0007669"/>
    <property type="project" value="TreeGrafter"/>
</dbReference>
<proteinExistence type="predicted"/>
<dbReference type="FunFam" id="2.20.110.10:FF:000002">
    <property type="entry name" value="Phosphatidylinositol 4-phosphate 5-kinase 8"/>
    <property type="match status" value="1"/>
</dbReference>
<dbReference type="InterPro" id="IPR003409">
    <property type="entry name" value="MORN"/>
</dbReference>
<dbReference type="GO" id="GO:0031514">
    <property type="term" value="C:motile cilium"/>
    <property type="evidence" value="ECO:0007669"/>
    <property type="project" value="TreeGrafter"/>
</dbReference>
<keyword evidence="5" id="KW-1185">Reference proteome</keyword>
<gene>
    <name evidence="4" type="primary">109545131</name>
    <name evidence="3" type="ORF">YQE_12644</name>
</gene>
<organism evidence="3">
    <name type="scientific">Dendroctonus ponderosae</name>
    <name type="common">Mountain pine beetle</name>
    <dbReference type="NCBI Taxonomy" id="77166"/>
    <lineage>
        <taxon>Eukaryota</taxon>
        <taxon>Metazoa</taxon>
        <taxon>Ecdysozoa</taxon>
        <taxon>Arthropoda</taxon>
        <taxon>Hexapoda</taxon>
        <taxon>Insecta</taxon>
        <taxon>Pterygota</taxon>
        <taxon>Neoptera</taxon>
        <taxon>Endopterygota</taxon>
        <taxon>Coleoptera</taxon>
        <taxon>Polyphaga</taxon>
        <taxon>Cucujiformia</taxon>
        <taxon>Curculionidae</taxon>
        <taxon>Scolytinae</taxon>
        <taxon>Dendroctonus</taxon>
    </lineage>
</organism>
<dbReference type="AlphaFoldDB" id="N6SSQ2"/>
<evidence type="ECO:0000313" key="3">
    <source>
        <dbReference type="EMBL" id="ENN70699.1"/>
    </source>
</evidence>
<dbReference type="SMART" id="SM00698">
    <property type="entry name" value="MORN"/>
    <property type="match status" value="6"/>
</dbReference>
<dbReference type="HOGENOM" id="CLU_032017_2_0_1"/>
<dbReference type="EnsemblMetazoa" id="XM_019915631.1">
    <property type="protein sequence ID" value="XP_019771190.1"/>
    <property type="gene ID" value="LOC109545131"/>
</dbReference>
<feature type="compositionally biased region" description="Basic and acidic residues" evidence="2">
    <location>
        <begin position="8"/>
        <end position="29"/>
    </location>
</feature>
<sequence>MSDDDLETEKAGEDGEGGEERYPYGEYEGGKDEQLDRHGWGSALLPNGDIYEGQYYHGRRHGKGLYCFKNGARYEGEWRKGLKHGHGDFLYPDGTKYMGHWRKDLKHGQGTYFYANGDTYEGFWYKGLRHGLGTYTYKSVNVTHYGTWKNGRMEGPGIINYPYYRYDDASRITLSYRFLYRYHGNFEKNLPKGKGCFTFDAKYMQHGFYVNMRDPAFDYVGAEELKIEGTDNNPPVEDLGTPIGIVPIWRARNITEYKTELLPPEPVPLLVKDSEDSILDIIEYLQQQYHEGTGADEEEHRATPSPVPQDMLVDIPDIDLDNI</sequence>
<dbReference type="KEGG" id="dpa:109545131"/>
<evidence type="ECO:0000313" key="5">
    <source>
        <dbReference type="Proteomes" id="UP000019118"/>
    </source>
</evidence>
<dbReference type="PANTHER" id="PTHR43215:SF14">
    <property type="entry name" value="RADIAL SPOKE HEAD 1 HOMOLOG"/>
    <property type="match status" value="1"/>
</dbReference>
<reference evidence="4" key="2">
    <citation type="submission" date="2024-08" db="UniProtKB">
        <authorList>
            <consortium name="EnsemblMetazoa"/>
        </authorList>
    </citation>
    <scope>IDENTIFICATION</scope>
</reference>
<dbReference type="OrthoDB" id="423343at2759"/>